<protein>
    <submittedName>
        <fullName evidence="6">YkvA family protein</fullName>
    </submittedName>
</protein>
<evidence type="ECO:0000256" key="3">
    <source>
        <dbReference type="ARBA" id="ARBA00022989"/>
    </source>
</evidence>
<gene>
    <name evidence="6" type="ORF">ACFQPF_14450</name>
</gene>
<keyword evidence="4" id="KW-0472">Membrane</keyword>
<comment type="caution">
    <text evidence="6">The sequence shown here is derived from an EMBL/GenBank/DDBJ whole genome shotgun (WGS) entry which is preliminary data.</text>
</comment>
<keyword evidence="3" id="KW-1133">Transmembrane helix</keyword>
<name>A0ABW2NU18_9BACL</name>
<reference evidence="7" key="1">
    <citation type="journal article" date="2019" name="Int. J. Syst. Evol. Microbiol.">
        <title>The Global Catalogue of Microorganisms (GCM) 10K type strain sequencing project: providing services to taxonomists for standard genome sequencing and annotation.</title>
        <authorList>
            <consortium name="The Broad Institute Genomics Platform"/>
            <consortium name="The Broad Institute Genome Sequencing Center for Infectious Disease"/>
            <person name="Wu L."/>
            <person name="Ma J."/>
        </authorList>
    </citation>
    <scope>NUCLEOTIDE SEQUENCE [LARGE SCALE GENOMIC DNA]</scope>
    <source>
        <strain evidence="7">NBRC 106396</strain>
    </source>
</reference>
<evidence type="ECO:0000313" key="7">
    <source>
        <dbReference type="Proteomes" id="UP001596549"/>
    </source>
</evidence>
<dbReference type="InterPro" id="IPR010652">
    <property type="entry name" value="DUF1232"/>
</dbReference>
<proteinExistence type="predicted"/>
<dbReference type="Pfam" id="PF06803">
    <property type="entry name" value="DUF1232"/>
    <property type="match status" value="1"/>
</dbReference>
<keyword evidence="7" id="KW-1185">Reference proteome</keyword>
<dbReference type="RefSeq" id="WP_379750420.1">
    <property type="nucleotide sequence ID" value="NZ_JBHTCP010000048.1"/>
</dbReference>
<feature type="domain" description="DUF1232" evidence="5">
    <location>
        <begin position="75"/>
        <end position="109"/>
    </location>
</feature>
<organism evidence="6 7">
    <name type="scientific">Fictibacillus iocasae</name>
    <dbReference type="NCBI Taxonomy" id="2715437"/>
    <lineage>
        <taxon>Bacteria</taxon>
        <taxon>Bacillati</taxon>
        <taxon>Bacillota</taxon>
        <taxon>Bacilli</taxon>
        <taxon>Bacillales</taxon>
        <taxon>Fictibacillaceae</taxon>
        <taxon>Fictibacillus</taxon>
    </lineage>
</organism>
<evidence type="ECO:0000259" key="5">
    <source>
        <dbReference type="Pfam" id="PF06803"/>
    </source>
</evidence>
<sequence length="132" mass="14953">MERHTIGNYFNKMKERADSVFQSKEETTELLNDADKKSGSENIISELSSQVKALVRLVKSYRQGTYRNISKKSVMIMVAGLLYFVSPVDAIPDFLVGLGFADDAAVLGFIFRSLKGEIESFTEWERKEKEST</sequence>
<dbReference type="EMBL" id="JBHTCP010000048">
    <property type="protein sequence ID" value="MFC7372854.1"/>
    <property type="molecule type" value="Genomic_DNA"/>
</dbReference>
<accession>A0ABW2NU18</accession>
<evidence type="ECO:0000256" key="4">
    <source>
        <dbReference type="ARBA" id="ARBA00023136"/>
    </source>
</evidence>
<dbReference type="Proteomes" id="UP001596549">
    <property type="component" value="Unassembled WGS sequence"/>
</dbReference>
<evidence type="ECO:0000256" key="2">
    <source>
        <dbReference type="ARBA" id="ARBA00022692"/>
    </source>
</evidence>
<evidence type="ECO:0000256" key="1">
    <source>
        <dbReference type="ARBA" id="ARBA00004127"/>
    </source>
</evidence>
<comment type="subcellular location">
    <subcellularLocation>
        <location evidence="1">Endomembrane system</location>
        <topology evidence="1">Multi-pass membrane protein</topology>
    </subcellularLocation>
</comment>
<keyword evidence="2" id="KW-0812">Transmembrane</keyword>
<evidence type="ECO:0000313" key="6">
    <source>
        <dbReference type="EMBL" id="MFC7372854.1"/>
    </source>
</evidence>